<protein>
    <submittedName>
        <fullName evidence="3">Kinase-like domain-containing protein</fullName>
    </submittedName>
</protein>
<gene>
    <name evidence="3" type="ORF">GLOIN_2v1753365</name>
</gene>
<dbReference type="GO" id="GO:0005524">
    <property type="term" value="F:ATP binding"/>
    <property type="evidence" value="ECO:0007669"/>
    <property type="project" value="InterPro"/>
</dbReference>
<evidence type="ECO:0000259" key="2">
    <source>
        <dbReference type="PROSITE" id="PS50011"/>
    </source>
</evidence>
<keyword evidence="4" id="KW-1185">Reference proteome</keyword>
<evidence type="ECO:0000313" key="3">
    <source>
        <dbReference type="EMBL" id="POG69421.1"/>
    </source>
</evidence>
<reference evidence="3 4" key="1">
    <citation type="journal article" date="2013" name="Proc. Natl. Acad. Sci. U.S.A.">
        <title>Genome of an arbuscular mycorrhizal fungus provides insight into the oldest plant symbiosis.</title>
        <authorList>
            <person name="Tisserant E."/>
            <person name="Malbreil M."/>
            <person name="Kuo A."/>
            <person name="Kohler A."/>
            <person name="Symeonidi A."/>
            <person name="Balestrini R."/>
            <person name="Charron P."/>
            <person name="Duensing N."/>
            <person name="Frei Dit Frey N."/>
            <person name="Gianinazzi-Pearson V."/>
            <person name="Gilbert L.B."/>
            <person name="Handa Y."/>
            <person name="Herr J.R."/>
            <person name="Hijri M."/>
            <person name="Koul R."/>
            <person name="Kawaguchi M."/>
            <person name="Krajinski F."/>
            <person name="Lammers P.J."/>
            <person name="Masclaux F.G."/>
            <person name="Murat C."/>
            <person name="Morin E."/>
            <person name="Ndikumana S."/>
            <person name="Pagni M."/>
            <person name="Petitpierre D."/>
            <person name="Requena N."/>
            <person name="Rosikiewicz P."/>
            <person name="Riley R."/>
            <person name="Saito K."/>
            <person name="San Clemente H."/>
            <person name="Shapiro H."/>
            <person name="van Tuinen D."/>
            <person name="Becard G."/>
            <person name="Bonfante P."/>
            <person name="Paszkowski U."/>
            <person name="Shachar-Hill Y.Y."/>
            <person name="Tuskan G.A."/>
            <person name="Young P.W."/>
            <person name="Sanders I.R."/>
            <person name="Henrissat B."/>
            <person name="Rensing S.A."/>
            <person name="Grigoriev I.V."/>
            <person name="Corradi N."/>
            <person name="Roux C."/>
            <person name="Martin F."/>
        </authorList>
    </citation>
    <scope>NUCLEOTIDE SEQUENCE [LARGE SCALE GENOMIC DNA]</scope>
    <source>
        <strain evidence="3 4">DAOM 197198</strain>
    </source>
</reference>
<dbReference type="SUPFAM" id="SSF56112">
    <property type="entry name" value="Protein kinase-like (PK-like)"/>
    <property type="match status" value="1"/>
</dbReference>
<dbReference type="InterPro" id="IPR001245">
    <property type="entry name" value="Ser-Thr/Tyr_kinase_cat_dom"/>
</dbReference>
<dbReference type="PANTHER" id="PTHR44329">
    <property type="entry name" value="SERINE/THREONINE-PROTEIN KINASE TNNI3K-RELATED"/>
    <property type="match status" value="1"/>
</dbReference>
<dbReference type="InterPro" id="IPR011009">
    <property type="entry name" value="Kinase-like_dom_sf"/>
</dbReference>
<accession>A0A2P4PVM0</accession>
<proteinExistence type="predicted"/>
<evidence type="ECO:0000313" key="4">
    <source>
        <dbReference type="Proteomes" id="UP000018888"/>
    </source>
</evidence>
<feature type="domain" description="Protein kinase" evidence="2">
    <location>
        <begin position="1"/>
        <end position="173"/>
    </location>
</feature>
<dbReference type="GO" id="GO:0004674">
    <property type="term" value="F:protein serine/threonine kinase activity"/>
    <property type="evidence" value="ECO:0007669"/>
    <property type="project" value="TreeGrafter"/>
</dbReference>
<sequence>MDTDLRKYLQQTHNQLTWKEKIKIAYGIILALSIIHSENAIHRDLHSGNILNLQLNQKWYISDFGFCGPADKPLNCIFGNLPYIAPEVITGKGYTFASDIYSFAMLMWEISSGQPPFMNYEHDYILAIKIIDGKRPKIVSGTPLRYANLMKKCWDADPVRRPDINTLVGEIFDMYENKLDELPQPKAKDKMKTTIPQPKAKNKMETISSKSFTSKIYNFENLPEPRNATEKEQIAPFYISRSYDFSSSDNSDNISSKKLSKVFKKLQINSKNVDDFNNLSNEKNVNTESSEYKVDKSEINSNYIMQDDHKKEIEQQAKKHSLDINDDDEKQDELEISGNVSKKIRTS</sequence>
<dbReference type="Proteomes" id="UP000018888">
    <property type="component" value="Unassembled WGS sequence"/>
</dbReference>
<comment type="caution">
    <text evidence="3">The sequence shown here is derived from an EMBL/GenBank/DDBJ whole genome shotgun (WGS) entry which is preliminary data.</text>
</comment>
<dbReference type="InterPro" id="IPR000719">
    <property type="entry name" value="Prot_kinase_dom"/>
</dbReference>
<evidence type="ECO:0000256" key="1">
    <source>
        <dbReference type="SAM" id="MobiDB-lite"/>
    </source>
</evidence>
<dbReference type="EMBL" id="AUPC02000136">
    <property type="protein sequence ID" value="POG69421.1"/>
    <property type="molecule type" value="Genomic_DNA"/>
</dbReference>
<dbReference type="AlphaFoldDB" id="A0A2P4PVM0"/>
<dbReference type="VEuPathDB" id="FungiDB:RhiirFUN_025029"/>
<organism evidence="3 4">
    <name type="scientific">Rhizophagus irregularis (strain DAOM 181602 / DAOM 197198 / MUCL 43194)</name>
    <name type="common">Arbuscular mycorrhizal fungus</name>
    <name type="synonym">Glomus intraradices</name>
    <dbReference type="NCBI Taxonomy" id="747089"/>
    <lineage>
        <taxon>Eukaryota</taxon>
        <taxon>Fungi</taxon>
        <taxon>Fungi incertae sedis</taxon>
        <taxon>Mucoromycota</taxon>
        <taxon>Glomeromycotina</taxon>
        <taxon>Glomeromycetes</taxon>
        <taxon>Glomerales</taxon>
        <taxon>Glomeraceae</taxon>
        <taxon>Rhizophagus</taxon>
    </lineage>
</organism>
<feature type="compositionally biased region" description="Basic and acidic residues" evidence="1">
    <location>
        <begin position="312"/>
        <end position="323"/>
    </location>
</feature>
<dbReference type="Pfam" id="PF07714">
    <property type="entry name" value="PK_Tyr_Ser-Thr"/>
    <property type="match status" value="1"/>
</dbReference>
<feature type="region of interest" description="Disordered" evidence="1">
    <location>
        <begin position="312"/>
        <end position="347"/>
    </location>
</feature>
<name>A0A2P4PVM0_RHIID</name>
<dbReference type="PROSITE" id="PS50011">
    <property type="entry name" value="PROTEIN_KINASE_DOM"/>
    <property type="match status" value="1"/>
</dbReference>
<dbReference type="InterPro" id="IPR051681">
    <property type="entry name" value="Ser/Thr_Kinases-Pseudokinases"/>
</dbReference>
<dbReference type="Gene3D" id="1.10.510.10">
    <property type="entry name" value="Transferase(Phosphotransferase) domain 1"/>
    <property type="match status" value="1"/>
</dbReference>
<feature type="compositionally biased region" description="Acidic residues" evidence="1">
    <location>
        <begin position="324"/>
        <end position="335"/>
    </location>
</feature>
<reference evidence="3 4" key="2">
    <citation type="journal article" date="2018" name="New Phytol.">
        <title>High intraspecific genome diversity in the model arbuscular mycorrhizal symbiont Rhizophagus irregularis.</title>
        <authorList>
            <person name="Chen E.C.H."/>
            <person name="Morin E."/>
            <person name="Beaudet D."/>
            <person name="Noel J."/>
            <person name="Yildirir G."/>
            <person name="Ndikumana S."/>
            <person name="Charron P."/>
            <person name="St-Onge C."/>
            <person name="Giorgi J."/>
            <person name="Kruger M."/>
            <person name="Marton T."/>
            <person name="Ropars J."/>
            <person name="Grigoriev I.V."/>
            <person name="Hainaut M."/>
            <person name="Henrissat B."/>
            <person name="Roux C."/>
            <person name="Martin F."/>
            <person name="Corradi N."/>
        </authorList>
    </citation>
    <scope>NUCLEOTIDE SEQUENCE [LARGE SCALE GENOMIC DNA]</scope>
    <source>
        <strain evidence="3 4">DAOM 197198</strain>
    </source>
</reference>